<dbReference type="InterPro" id="IPR029016">
    <property type="entry name" value="GAF-like_dom_sf"/>
</dbReference>
<evidence type="ECO:0000256" key="2">
    <source>
        <dbReference type="ARBA" id="ARBA00023125"/>
    </source>
</evidence>
<dbReference type="FunFam" id="1.10.10.10:FF:000056">
    <property type="entry name" value="IclR family transcriptional regulator"/>
    <property type="match status" value="1"/>
</dbReference>
<evidence type="ECO:0000313" key="6">
    <source>
        <dbReference type="EMBL" id="ETF02729.1"/>
    </source>
</evidence>
<dbReference type="EMBL" id="AYXT01000009">
    <property type="protein sequence ID" value="ETF02729.1"/>
    <property type="molecule type" value="Genomic_DNA"/>
</dbReference>
<keyword evidence="3" id="KW-0804">Transcription</keyword>
<feature type="domain" description="IclR-ED" evidence="5">
    <location>
        <begin position="65"/>
        <end position="246"/>
    </location>
</feature>
<evidence type="ECO:0000313" key="7">
    <source>
        <dbReference type="Proteomes" id="UP000018733"/>
    </source>
</evidence>
<dbReference type="PROSITE" id="PS51077">
    <property type="entry name" value="HTH_ICLR"/>
    <property type="match status" value="1"/>
</dbReference>
<dbReference type="GO" id="GO:0003677">
    <property type="term" value="F:DNA binding"/>
    <property type="evidence" value="ECO:0007669"/>
    <property type="project" value="UniProtKB-KW"/>
</dbReference>
<evidence type="ECO:0000259" key="5">
    <source>
        <dbReference type="PROSITE" id="PS51078"/>
    </source>
</evidence>
<dbReference type="HOGENOM" id="CLU_062618_6_0_4"/>
<dbReference type="eggNOG" id="COG1414">
    <property type="taxonomic scope" value="Bacteria"/>
</dbReference>
<dbReference type="PANTHER" id="PTHR30136">
    <property type="entry name" value="HELIX-TURN-HELIX TRANSCRIPTIONAL REGULATOR, ICLR FAMILY"/>
    <property type="match status" value="1"/>
</dbReference>
<dbReference type="InterPro" id="IPR050707">
    <property type="entry name" value="HTH_MetabolicPath_Reg"/>
</dbReference>
<dbReference type="GO" id="GO:0003700">
    <property type="term" value="F:DNA-binding transcription factor activity"/>
    <property type="evidence" value="ECO:0007669"/>
    <property type="project" value="TreeGrafter"/>
</dbReference>
<accession>V8QUN7</accession>
<sequence>MDKTFLKGLVLLETLARSEQACGVTELASELQLTKSNVHRLLQGLVHQGFARNVADTGRYELTMKLWELGSHVFGRLDVRHVADPFMKALATETSETVHLSTLDGIEVLYLAKIDSPQPVRAYTTVGGRAPAQCVATGKAQLAWSDAATLESVKIALSAYTSKSMTRPQQLDSELERVRLQGFAVNIGEWREQVCGVAAPIRDGSGRVIAALGVSGPADRLKPRIMHNLAPTIITAAEKISSLLGYRSRS</sequence>
<dbReference type="Gene3D" id="1.10.10.10">
    <property type="entry name" value="Winged helix-like DNA-binding domain superfamily/Winged helix DNA-binding domain"/>
    <property type="match status" value="1"/>
</dbReference>
<dbReference type="Gene3D" id="3.30.450.40">
    <property type="match status" value="1"/>
</dbReference>
<dbReference type="InterPro" id="IPR036390">
    <property type="entry name" value="WH_DNA-bd_sf"/>
</dbReference>
<comment type="caution">
    <text evidence="6">The sequence shown here is derived from an EMBL/GenBank/DDBJ whole genome shotgun (WGS) entry which is preliminary data.</text>
</comment>
<dbReference type="AlphaFoldDB" id="V8QUN7"/>
<dbReference type="GO" id="GO:0045892">
    <property type="term" value="P:negative regulation of DNA-templated transcription"/>
    <property type="evidence" value="ECO:0007669"/>
    <property type="project" value="TreeGrafter"/>
</dbReference>
<name>V8QUN7_9BURK</name>
<keyword evidence="2" id="KW-0238">DNA-binding</keyword>
<evidence type="ECO:0000256" key="1">
    <source>
        <dbReference type="ARBA" id="ARBA00023015"/>
    </source>
</evidence>
<dbReference type="Proteomes" id="UP000018733">
    <property type="component" value="Unassembled WGS sequence"/>
</dbReference>
<dbReference type="RefSeq" id="WP_024004525.1">
    <property type="nucleotide sequence ID" value="NZ_KI650979.1"/>
</dbReference>
<evidence type="ECO:0000256" key="3">
    <source>
        <dbReference type="ARBA" id="ARBA00023163"/>
    </source>
</evidence>
<keyword evidence="1" id="KW-0805">Transcription regulation</keyword>
<keyword evidence="7" id="KW-1185">Reference proteome</keyword>
<dbReference type="PROSITE" id="PS51078">
    <property type="entry name" value="ICLR_ED"/>
    <property type="match status" value="1"/>
</dbReference>
<gene>
    <name evidence="6" type="ORF">W822_07735</name>
</gene>
<dbReference type="STRING" id="1424334.W822_07735"/>
<dbReference type="InterPro" id="IPR005471">
    <property type="entry name" value="Tscrpt_reg_IclR_N"/>
</dbReference>
<dbReference type="SUPFAM" id="SSF46785">
    <property type="entry name" value="Winged helix' DNA-binding domain"/>
    <property type="match status" value="1"/>
</dbReference>
<dbReference type="PANTHER" id="PTHR30136:SF35">
    <property type="entry name" value="HTH-TYPE TRANSCRIPTIONAL REGULATOR RV1719"/>
    <property type="match status" value="1"/>
</dbReference>
<reference evidence="6 7" key="1">
    <citation type="journal article" date="2014" name="Genome Announc.">
        <title>Draft Genome Sequence of Advenella kashmirensis Strain W13003, a Polycyclic Aromatic Hydrocarbon-Degrading Bacterium.</title>
        <authorList>
            <person name="Wang X."/>
            <person name="Jin D."/>
            <person name="Zhou L."/>
            <person name="Wu L."/>
            <person name="An W."/>
            <person name="Zhao L."/>
        </authorList>
    </citation>
    <scope>NUCLEOTIDE SEQUENCE [LARGE SCALE GENOMIC DNA]</scope>
    <source>
        <strain evidence="6 7">W13003</strain>
    </source>
</reference>
<proteinExistence type="predicted"/>
<dbReference type="InterPro" id="IPR036388">
    <property type="entry name" value="WH-like_DNA-bd_sf"/>
</dbReference>
<feature type="domain" description="HTH iclR-type" evidence="4">
    <location>
        <begin position="2"/>
        <end position="64"/>
    </location>
</feature>
<dbReference type="SUPFAM" id="SSF55781">
    <property type="entry name" value="GAF domain-like"/>
    <property type="match status" value="1"/>
</dbReference>
<dbReference type="PATRIC" id="fig|1424334.3.peg.1547"/>
<dbReference type="SMART" id="SM00346">
    <property type="entry name" value="HTH_ICLR"/>
    <property type="match status" value="1"/>
</dbReference>
<dbReference type="InterPro" id="IPR014757">
    <property type="entry name" value="Tscrpt_reg_IclR_C"/>
</dbReference>
<dbReference type="Pfam" id="PF09339">
    <property type="entry name" value="HTH_IclR"/>
    <property type="match status" value="1"/>
</dbReference>
<dbReference type="OrthoDB" id="13103at2"/>
<dbReference type="Pfam" id="PF01614">
    <property type="entry name" value="IclR_C"/>
    <property type="match status" value="1"/>
</dbReference>
<organism evidence="6 7">
    <name type="scientific">Advenella kashmirensis W13003</name>
    <dbReference type="NCBI Taxonomy" id="1424334"/>
    <lineage>
        <taxon>Bacteria</taxon>
        <taxon>Pseudomonadati</taxon>
        <taxon>Pseudomonadota</taxon>
        <taxon>Betaproteobacteria</taxon>
        <taxon>Burkholderiales</taxon>
        <taxon>Alcaligenaceae</taxon>
    </lineage>
</organism>
<protein>
    <submittedName>
        <fullName evidence="6">IclR family transcriptional regulator</fullName>
    </submittedName>
</protein>
<evidence type="ECO:0000259" key="4">
    <source>
        <dbReference type="PROSITE" id="PS51077"/>
    </source>
</evidence>